<gene>
    <name evidence="2" type="ORF">GDO81_021107</name>
</gene>
<comment type="caution">
    <text evidence="2">The sequence shown here is derived from an EMBL/GenBank/DDBJ whole genome shotgun (WGS) entry which is preliminary data.</text>
</comment>
<dbReference type="Proteomes" id="UP000824782">
    <property type="component" value="Unassembled WGS sequence"/>
</dbReference>
<dbReference type="EMBL" id="WNYA01015278">
    <property type="protein sequence ID" value="KAG8539299.1"/>
    <property type="molecule type" value="Genomic_DNA"/>
</dbReference>
<sequence length="92" mass="10230">MNSLIIERGLQIPIALHVLSNIDRNENVHSFLPIFSSRKISYVGVLSLVVQQSNFFNLSTSLSCDHSLDSSSSEFPNSSRLENSRGSHILNN</sequence>
<protein>
    <submittedName>
        <fullName evidence="2">Uncharacterized protein</fullName>
    </submittedName>
</protein>
<dbReference type="AlphaFoldDB" id="A0AAV6YPE4"/>
<feature type="compositionally biased region" description="Polar residues" evidence="1">
    <location>
        <begin position="74"/>
        <end position="92"/>
    </location>
</feature>
<organism evidence="2 3">
    <name type="scientific">Engystomops pustulosus</name>
    <name type="common">Tungara frog</name>
    <name type="synonym">Physalaemus pustulosus</name>
    <dbReference type="NCBI Taxonomy" id="76066"/>
    <lineage>
        <taxon>Eukaryota</taxon>
        <taxon>Metazoa</taxon>
        <taxon>Chordata</taxon>
        <taxon>Craniata</taxon>
        <taxon>Vertebrata</taxon>
        <taxon>Euteleostomi</taxon>
        <taxon>Amphibia</taxon>
        <taxon>Batrachia</taxon>
        <taxon>Anura</taxon>
        <taxon>Neobatrachia</taxon>
        <taxon>Hyloidea</taxon>
        <taxon>Leptodactylidae</taxon>
        <taxon>Leiuperinae</taxon>
        <taxon>Engystomops</taxon>
    </lineage>
</organism>
<keyword evidence="3" id="KW-1185">Reference proteome</keyword>
<evidence type="ECO:0000313" key="2">
    <source>
        <dbReference type="EMBL" id="KAG8539299.1"/>
    </source>
</evidence>
<evidence type="ECO:0000313" key="3">
    <source>
        <dbReference type="Proteomes" id="UP000824782"/>
    </source>
</evidence>
<proteinExistence type="predicted"/>
<name>A0AAV6YPE4_ENGPU</name>
<accession>A0AAV6YPE4</accession>
<evidence type="ECO:0000256" key="1">
    <source>
        <dbReference type="SAM" id="MobiDB-lite"/>
    </source>
</evidence>
<reference evidence="2" key="1">
    <citation type="thesis" date="2020" institute="ProQuest LLC" country="789 East Eisenhower Parkway, Ann Arbor, MI, USA">
        <title>Comparative Genomics and Chromosome Evolution.</title>
        <authorList>
            <person name="Mudd A.B."/>
        </authorList>
    </citation>
    <scope>NUCLEOTIDE SEQUENCE</scope>
    <source>
        <strain evidence="2">237g6f4</strain>
        <tissue evidence="2">Blood</tissue>
    </source>
</reference>
<feature type="region of interest" description="Disordered" evidence="1">
    <location>
        <begin position="68"/>
        <end position="92"/>
    </location>
</feature>